<proteinExistence type="predicted"/>
<dbReference type="InterPro" id="IPR004358">
    <property type="entry name" value="Sig_transdc_His_kin-like_C"/>
</dbReference>
<dbReference type="GO" id="GO:0000155">
    <property type="term" value="F:phosphorelay sensor kinase activity"/>
    <property type="evidence" value="ECO:0007669"/>
    <property type="project" value="InterPro"/>
</dbReference>
<feature type="transmembrane region" description="Helical" evidence="8">
    <location>
        <begin position="123"/>
        <end position="156"/>
    </location>
</feature>
<dbReference type="RefSeq" id="WP_078811680.1">
    <property type="nucleotide sequence ID" value="NZ_FUYE01000001.1"/>
</dbReference>
<dbReference type="PROSITE" id="PS50109">
    <property type="entry name" value="HIS_KIN"/>
    <property type="match status" value="1"/>
</dbReference>
<keyword evidence="3" id="KW-0597">Phosphoprotein</keyword>
<evidence type="ECO:0000313" key="10">
    <source>
        <dbReference type="EMBL" id="SKA78187.1"/>
    </source>
</evidence>
<dbReference type="Gene3D" id="1.10.287.130">
    <property type="match status" value="1"/>
</dbReference>
<dbReference type="PANTHER" id="PTHR44936:SF10">
    <property type="entry name" value="SENSOR PROTEIN RSTB"/>
    <property type="match status" value="1"/>
</dbReference>
<dbReference type="GO" id="GO:0005886">
    <property type="term" value="C:plasma membrane"/>
    <property type="evidence" value="ECO:0007669"/>
    <property type="project" value="UniProtKB-SubCell"/>
</dbReference>
<dbReference type="EMBL" id="FUYE01000001">
    <property type="protein sequence ID" value="SKA78187.1"/>
    <property type="molecule type" value="Genomic_DNA"/>
</dbReference>
<evidence type="ECO:0000256" key="8">
    <source>
        <dbReference type="SAM" id="Phobius"/>
    </source>
</evidence>
<dbReference type="SMART" id="SM00388">
    <property type="entry name" value="HisKA"/>
    <property type="match status" value="1"/>
</dbReference>
<evidence type="ECO:0000256" key="1">
    <source>
        <dbReference type="ARBA" id="ARBA00000085"/>
    </source>
</evidence>
<feature type="transmembrane region" description="Helical" evidence="8">
    <location>
        <begin position="90"/>
        <end position="111"/>
    </location>
</feature>
<keyword evidence="5" id="KW-0547">Nucleotide-binding</keyword>
<dbReference type="SUPFAM" id="SSF55874">
    <property type="entry name" value="ATPase domain of HSP90 chaperone/DNA topoisomerase II/histidine kinase"/>
    <property type="match status" value="1"/>
</dbReference>
<evidence type="ECO:0000259" key="9">
    <source>
        <dbReference type="PROSITE" id="PS50109"/>
    </source>
</evidence>
<evidence type="ECO:0000313" key="11">
    <source>
        <dbReference type="Proteomes" id="UP000190774"/>
    </source>
</evidence>
<dbReference type="PRINTS" id="PR00344">
    <property type="entry name" value="BCTRLSENSOR"/>
</dbReference>
<evidence type="ECO:0000256" key="3">
    <source>
        <dbReference type="ARBA" id="ARBA00022553"/>
    </source>
</evidence>
<evidence type="ECO:0000256" key="2">
    <source>
        <dbReference type="ARBA" id="ARBA00012438"/>
    </source>
</evidence>
<comment type="catalytic activity">
    <reaction evidence="1">
        <text>ATP + protein L-histidine = ADP + protein N-phospho-L-histidine.</text>
        <dbReference type="EC" id="2.7.13.3"/>
    </reaction>
</comment>
<keyword evidence="4" id="KW-0808">Transferase</keyword>
<dbReference type="InterPro" id="IPR003594">
    <property type="entry name" value="HATPase_dom"/>
</dbReference>
<keyword evidence="11" id="KW-1185">Reference proteome</keyword>
<keyword evidence="8" id="KW-0812">Transmembrane</keyword>
<dbReference type="PANTHER" id="PTHR44936">
    <property type="entry name" value="SENSOR PROTEIN CREC"/>
    <property type="match status" value="1"/>
</dbReference>
<accession>A0A1T4WM09</accession>
<name>A0A1T4WM09_9BACT</name>
<dbReference type="SMART" id="SM00387">
    <property type="entry name" value="HATPase_c"/>
    <property type="match status" value="1"/>
</dbReference>
<reference evidence="11" key="1">
    <citation type="submission" date="2017-02" db="EMBL/GenBank/DDBJ databases">
        <authorList>
            <person name="Varghese N."/>
            <person name="Submissions S."/>
        </authorList>
    </citation>
    <scope>NUCLEOTIDE SEQUENCE [LARGE SCALE GENOMIC DNA]</scope>
    <source>
        <strain evidence="11">ATCC 700200</strain>
    </source>
</reference>
<keyword evidence="7" id="KW-0067">ATP-binding</keyword>
<dbReference type="CDD" id="cd00075">
    <property type="entry name" value="HATPase"/>
    <property type="match status" value="1"/>
</dbReference>
<gene>
    <name evidence="10" type="ORF">SAMN02745166_00478</name>
</gene>
<feature type="transmembrane region" description="Helical" evidence="8">
    <location>
        <begin position="61"/>
        <end position="84"/>
    </location>
</feature>
<dbReference type="Proteomes" id="UP000190774">
    <property type="component" value="Unassembled WGS sequence"/>
</dbReference>
<feature type="transmembrane region" description="Helical" evidence="8">
    <location>
        <begin position="35"/>
        <end position="54"/>
    </location>
</feature>
<sequence length="447" mass="49135">MTQTAHAHSRTPAPVWKRRLGLSEVWVRGDLSSQLLLILRWLAVLGQGMTLFVASELGVAIPWLPGGVALVLTLVSNSLLAWWLRQLGGHLGGGFFHIALWDALTLTWLLYWTGGLENPFSLFYLVQLIVAIVALRSFGAVGVAFLMMLSCVYLWHQHVPLQMQHGGPLPRHLLHQGGLAALILAGSFILALLLAVRRRSHVLQKERERLRLELESRDRFLSVAALATGFAHELATPIGTIALAADEMQAHPEAETAALIAREAARCQNVLQRLRELGQEALGQSSTPCCIQDVLQTCLTDLPETQRRRVKTHLPATATSPAVPCTGLREALLVMLRNALLSSPDEQPVDLRVRVESEQVHFIVEDHGPGFTPEMLAHWGEPFRSTRPAGEGMGLGLFFVRRLAASMQGTATVGNRAEGGARVTLILPIFDLTKSLPCYDDRPADRR</sequence>
<dbReference type="AlphaFoldDB" id="A0A1T4WM09"/>
<dbReference type="EC" id="2.7.13.3" evidence="2"/>
<evidence type="ECO:0000256" key="7">
    <source>
        <dbReference type="ARBA" id="ARBA00022840"/>
    </source>
</evidence>
<evidence type="ECO:0000256" key="4">
    <source>
        <dbReference type="ARBA" id="ARBA00022679"/>
    </source>
</evidence>
<keyword evidence="8" id="KW-1133">Transmembrane helix</keyword>
<dbReference type="InterPro" id="IPR036890">
    <property type="entry name" value="HATPase_C_sf"/>
</dbReference>
<dbReference type="STRING" id="48467.SAMN02745166_00478"/>
<evidence type="ECO:0000256" key="5">
    <source>
        <dbReference type="ARBA" id="ARBA00022741"/>
    </source>
</evidence>
<dbReference type="InterPro" id="IPR003661">
    <property type="entry name" value="HisK_dim/P_dom"/>
</dbReference>
<dbReference type="Gene3D" id="3.30.565.10">
    <property type="entry name" value="Histidine kinase-like ATPase, C-terminal domain"/>
    <property type="match status" value="1"/>
</dbReference>
<dbReference type="InterPro" id="IPR005467">
    <property type="entry name" value="His_kinase_dom"/>
</dbReference>
<keyword evidence="8" id="KW-0472">Membrane</keyword>
<dbReference type="GO" id="GO:0005524">
    <property type="term" value="F:ATP binding"/>
    <property type="evidence" value="ECO:0007669"/>
    <property type="project" value="UniProtKB-KW"/>
</dbReference>
<feature type="transmembrane region" description="Helical" evidence="8">
    <location>
        <begin position="176"/>
        <end position="196"/>
    </location>
</feature>
<dbReference type="Pfam" id="PF02518">
    <property type="entry name" value="HATPase_c"/>
    <property type="match status" value="1"/>
</dbReference>
<evidence type="ECO:0000256" key="6">
    <source>
        <dbReference type="ARBA" id="ARBA00022777"/>
    </source>
</evidence>
<feature type="domain" description="Histidine kinase" evidence="9">
    <location>
        <begin position="229"/>
        <end position="431"/>
    </location>
</feature>
<protein>
    <recommendedName>
        <fullName evidence="2">histidine kinase</fullName>
        <ecNumber evidence="2">2.7.13.3</ecNumber>
    </recommendedName>
</protein>
<dbReference type="InterPro" id="IPR050980">
    <property type="entry name" value="2C_sensor_his_kinase"/>
</dbReference>
<dbReference type="OrthoDB" id="9785252at2"/>
<keyword evidence="6 10" id="KW-0418">Kinase</keyword>
<organism evidence="10 11">
    <name type="scientific">Prosthecobacter debontii</name>
    <dbReference type="NCBI Taxonomy" id="48467"/>
    <lineage>
        <taxon>Bacteria</taxon>
        <taxon>Pseudomonadati</taxon>
        <taxon>Verrucomicrobiota</taxon>
        <taxon>Verrucomicrobiia</taxon>
        <taxon>Verrucomicrobiales</taxon>
        <taxon>Verrucomicrobiaceae</taxon>
        <taxon>Prosthecobacter</taxon>
    </lineage>
</organism>